<sequence length="132" mass="14606">MRMPNTMVTCRIFMVEGFWLVDLERLRQKRKTIGTEQTDPGTVRTFVVLFCLAKALEMFVSLFARRSLWSCCALALSGVVAQPGPGAPVKYCGSEQWSRGPPHDEPPRVSRRSGLGKGKASVPEEGAIVLPR</sequence>
<reference evidence="2" key="1">
    <citation type="journal article" date="2023" name="G3 (Bethesda)">
        <title>A reference genome for the long-term kleptoplast-retaining sea slug Elysia crispata morphotype clarki.</title>
        <authorList>
            <person name="Eastman K.E."/>
            <person name="Pendleton A.L."/>
            <person name="Shaikh M.A."/>
            <person name="Suttiyut T."/>
            <person name="Ogas R."/>
            <person name="Tomko P."/>
            <person name="Gavelis G."/>
            <person name="Widhalm J.R."/>
            <person name="Wisecaver J.H."/>
        </authorList>
    </citation>
    <scope>NUCLEOTIDE SEQUENCE</scope>
    <source>
        <strain evidence="2">ECLA1</strain>
    </source>
</reference>
<dbReference type="EMBL" id="JAWDGP010005296">
    <property type="protein sequence ID" value="KAK3758172.1"/>
    <property type="molecule type" value="Genomic_DNA"/>
</dbReference>
<dbReference type="Proteomes" id="UP001283361">
    <property type="component" value="Unassembled WGS sequence"/>
</dbReference>
<gene>
    <name evidence="2" type="ORF">RRG08_027804</name>
</gene>
<protein>
    <submittedName>
        <fullName evidence="2">Uncharacterized protein</fullName>
    </submittedName>
</protein>
<name>A0AAE0YXR3_9GAST</name>
<comment type="caution">
    <text evidence="2">The sequence shown here is derived from an EMBL/GenBank/DDBJ whole genome shotgun (WGS) entry which is preliminary data.</text>
</comment>
<feature type="region of interest" description="Disordered" evidence="1">
    <location>
        <begin position="93"/>
        <end position="132"/>
    </location>
</feature>
<dbReference type="AlphaFoldDB" id="A0AAE0YXR3"/>
<evidence type="ECO:0000313" key="3">
    <source>
        <dbReference type="Proteomes" id="UP001283361"/>
    </source>
</evidence>
<accession>A0AAE0YXR3</accession>
<evidence type="ECO:0000313" key="2">
    <source>
        <dbReference type="EMBL" id="KAK3758172.1"/>
    </source>
</evidence>
<keyword evidence="3" id="KW-1185">Reference proteome</keyword>
<organism evidence="2 3">
    <name type="scientific">Elysia crispata</name>
    <name type="common">lettuce slug</name>
    <dbReference type="NCBI Taxonomy" id="231223"/>
    <lineage>
        <taxon>Eukaryota</taxon>
        <taxon>Metazoa</taxon>
        <taxon>Spiralia</taxon>
        <taxon>Lophotrochozoa</taxon>
        <taxon>Mollusca</taxon>
        <taxon>Gastropoda</taxon>
        <taxon>Heterobranchia</taxon>
        <taxon>Euthyneura</taxon>
        <taxon>Panpulmonata</taxon>
        <taxon>Sacoglossa</taxon>
        <taxon>Placobranchoidea</taxon>
        <taxon>Plakobranchidae</taxon>
        <taxon>Elysia</taxon>
    </lineage>
</organism>
<proteinExistence type="predicted"/>
<evidence type="ECO:0000256" key="1">
    <source>
        <dbReference type="SAM" id="MobiDB-lite"/>
    </source>
</evidence>